<dbReference type="Proteomes" id="UP000503399">
    <property type="component" value="Chromosome"/>
</dbReference>
<comment type="similarity">
    <text evidence="1 5 6">Belongs to the bacterial ribosomal protein bL35 family.</text>
</comment>
<dbReference type="GO" id="GO:0003735">
    <property type="term" value="F:structural constituent of ribosome"/>
    <property type="evidence" value="ECO:0007669"/>
    <property type="project" value="InterPro"/>
</dbReference>
<evidence type="ECO:0000256" key="4">
    <source>
        <dbReference type="ARBA" id="ARBA00071664"/>
    </source>
</evidence>
<dbReference type="FunFam" id="4.10.410.60:FF:000001">
    <property type="entry name" value="50S ribosomal protein L35"/>
    <property type="match status" value="1"/>
</dbReference>
<dbReference type="KEGG" id="hfv:R50_0900"/>
<dbReference type="NCBIfam" id="TIGR00001">
    <property type="entry name" value="rpmI_bact"/>
    <property type="match status" value="1"/>
</dbReference>
<dbReference type="InterPro" id="IPR021137">
    <property type="entry name" value="Ribosomal_bL35-like"/>
</dbReference>
<accession>A0A6F8ZEH7</accession>
<keyword evidence="3 5" id="KW-0687">Ribonucleoprotein</keyword>
<protein>
    <recommendedName>
        <fullName evidence="4 5">Large ribosomal subunit protein bL35</fullName>
    </recommendedName>
</protein>
<sequence length="68" mass="7890">MPKGPKMKTHRGAKKRLLVTQSGRITHVRANRSHLAEHKTAKRKRQLRRSGVLSAADRRRVRRLLPYA</sequence>
<organism evidence="8 9">
    <name type="scientific">Candidatus Hydrogenisulfobacillus filiaventi</name>
    <dbReference type="NCBI Taxonomy" id="2707344"/>
    <lineage>
        <taxon>Bacteria</taxon>
        <taxon>Bacillati</taxon>
        <taxon>Bacillota</taxon>
        <taxon>Clostridia</taxon>
        <taxon>Eubacteriales</taxon>
        <taxon>Clostridiales Family XVII. Incertae Sedis</taxon>
        <taxon>Candidatus Hydrogenisulfobacillus</taxon>
    </lineage>
</organism>
<evidence type="ECO:0000256" key="6">
    <source>
        <dbReference type="RuleBase" id="RU000568"/>
    </source>
</evidence>
<dbReference type="AlphaFoldDB" id="A0A6F8ZEH7"/>
<evidence type="ECO:0000313" key="8">
    <source>
        <dbReference type="EMBL" id="CAB1128406.1"/>
    </source>
</evidence>
<feature type="region of interest" description="Disordered" evidence="7">
    <location>
        <begin position="29"/>
        <end position="54"/>
    </location>
</feature>
<dbReference type="PANTHER" id="PTHR33343">
    <property type="entry name" value="54S RIBOSOMAL PROTEIN BL35M"/>
    <property type="match status" value="1"/>
</dbReference>
<dbReference type="GO" id="GO:0006412">
    <property type="term" value="P:translation"/>
    <property type="evidence" value="ECO:0007669"/>
    <property type="project" value="UniProtKB-UniRule"/>
</dbReference>
<dbReference type="EMBL" id="LR778114">
    <property type="protein sequence ID" value="CAB1128406.1"/>
    <property type="molecule type" value="Genomic_DNA"/>
</dbReference>
<evidence type="ECO:0000256" key="3">
    <source>
        <dbReference type="ARBA" id="ARBA00023274"/>
    </source>
</evidence>
<gene>
    <name evidence="5 8" type="primary">rpmI</name>
    <name evidence="8" type="ORF">R50_0900</name>
</gene>
<dbReference type="HAMAP" id="MF_00514">
    <property type="entry name" value="Ribosomal_bL35"/>
    <property type="match status" value="1"/>
</dbReference>
<dbReference type="InterPro" id="IPR001706">
    <property type="entry name" value="Ribosomal_bL35"/>
</dbReference>
<evidence type="ECO:0000256" key="7">
    <source>
        <dbReference type="SAM" id="MobiDB-lite"/>
    </source>
</evidence>
<reference evidence="8 9" key="1">
    <citation type="submission" date="2020-02" db="EMBL/GenBank/DDBJ databases">
        <authorList>
            <person name="Hogendoorn C."/>
        </authorList>
    </citation>
    <scope>NUCLEOTIDE SEQUENCE [LARGE SCALE GENOMIC DNA]</scope>
    <source>
        <strain evidence="8">R501</strain>
    </source>
</reference>
<dbReference type="Pfam" id="PF01632">
    <property type="entry name" value="Ribosomal_L35p"/>
    <property type="match status" value="1"/>
</dbReference>
<evidence type="ECO:0000256" key="2">
    <source>
        <dbReference type="ARBA" id="ARBA00022980"/>
    </source>
</evidence>
<evidence type="ECO:0000313" key="9">
    <source>
        <dbReference type="Proteomes" id="UP000503399"/>
    </source>
</evidence>
<dbReference type="GO" id="GO:0022625">
    <property type="term" value="C:cytosolic large ribosomal subunit"/>
    <property type="evidence" value="ECO:0007669"/>
    <property type="project" value="TreeGrafter"/>
</dbReference>
<dbReference type="Gene3D" id="4.10.410.60">
    <property type="match status" value="1"/>
</dbReference>
<keyword evidence="9" id="KW-1185">Reference proteome</keyword>
<dbReference type="PRINTS" id="PR00064">
    <property type="entry name" value="RIBOSOMALL35"/>
</dbReference>
<dbReference type="InterPro" id="IPR037229">
    <property type="entry name" value="Ribosomal_bL35_sf"/>
</dbReference>
<proteinExistence type="inferred from homology"/>
<evidence type="ECO:0000256" key="5">
    <source>
        <dbReference type="HAMAP-Rule" id="MF_00514"/>
    </source>
</evidence>
<evidence type="ECO:0000256" key="1">
    <source>
        <dbReference type="ARBA" id="ARBA00006598"/>
    </source>
</evidence>
<name>A0A6F8ZEH7_9FIRM</name>
<keyword evidence="2 5" id="KW-0689">Ribosomal protein</keyword>
<dbReference type="SUPFAM" id="SSF143034">
    <property type="entry name" value="L35p-like"/>
    <property type="match status" value="1"/>
</dbReference>
<dbReference type="PANTHER" id="PTHR33343:SF1">
    <property type="entry name" value="LARGE RIBOSOMAL SUBUNIT PROTEIN BL35M"/>
    <property type="match status" value="1"/>
</dbReference>